<feature type="region of interest" description="Disordered" evidence="1">
    <location>
        <begin position="1"/>
        <end position="23"/>
    </location>
</feature>
<organism evidence="3 4">
    <name type="scientific">[Myrmecia] bisecta</name>
    <dbReference type="NCBI Taxonomy" id="41462"/>
    <lineage>
        <taxon>Eukaryota</taxon>
        <taxon>Viridiplantae</taxon>
        <taxon>Chlorophyta</taxon>
        <taxon>core chlorophytes</taxon>
        <taxon>Trebouxiophyceae</taxon>
        <taxon>Trebouxiales</taxon>
        <taxon>Trebouxiaceae</taxon>
        <taxon>Myrmecia</taxon>
    </lineage>
</organism>
<dbReference type="Proteomes" id="UP001489004">
    <property type="component" value="Unassembled WGS sequence"/>
</dbReference>
<sequence>MSASANPNAHKYEPRTSKPYESILGRDTAKRQNRIFTGGAILAIGGLVYYMMYKEDQRDRHRREDDARRDQRAAQDQRR</sequence>
<keyword evidence="2" id="KW-1133">Transmembrane helix</keyword>
<name>A0AAW1QQU2_9CHLO</name>
<keyword evidence="2" id="KW-0472">Membrane</keyword>
<evidence type="ECO:0000313" key="3">
    <source>
        <dbReference type="EMBL" id="KAK9823815.1"/>
    </source>
</evidence>
<comment type="caution">
    <text evidence="3">The sequence shown here is derived from an EMBL/GenBank/DDBJ whole genome shotgun (WGS) entry which is preliminary data.</text>
</comment>
<evidence type="ECO:0000313" key="4">
    <source>
        <dbReference type="Proteomes" id="UP001489004"/>
    </source>
</evidence>
<dbReference type="AlphaFoldDB" id="A0AAW1QQU2"/>
<reference evidence="3 4" key="1">
    <citation type="journal article" date="2024" name="Nat. Commun.">
        <title>Phylogenomics reveals the evolutionary origins of lichenization in chlorophyte algae.</title>
        <authorList>
            <person name="Puginier C."/>
            <person name="Libourel C."/>
            <person name="Otte J."/>
            <person name="Skaloud P."/>
            <person name="Haon M."/>
            <person name="Grisel S."/>
            <person name="Petersen M."/>
            <person name="Berrin J.G."/>
            <person name="Delaux P.M."/>
            <person name="Dal Grande F."/>
            <person name="Keller J."/>
        </authorList>
    </citation>
    <scope>NUCLEOTIDE SEQUENCE [LARGE SCALE GENOMIC DNA]</scope>
    <source>
        <strain evidence="3 4">SAG 2043</strain>
    </source>
</reference>
<dbReference type="EMBL" id="JALJOR010000002">
    <property type="protein sequence ID" value="KAK9823815.1"/>
    <property type="molecule type" value="Genomic_DNA"/>
</dbReference>
<feature type="transmembrane region" description="Helical" evidence="2">
    <location>
        <begin position="35"/>
        <end position="53"/>
    </location>
</feature>
<feature type="region of interest" description="Disordered" evidence="1">
    <location>
        <begin position="57"/>
        <end position="79"/>
    </location>
</feature>
<protein>
    <submittedName>
        <fullName evidence="3">Uncharacterized protein</fullName>
    </submittedName>
</protein>
<evidence type="ECO:0000256" key="1">
    <source>
        <dbReference type="SAM" id="MobiDB-lite"/>
    </source>
</evidence>
<keyword evidence="4" id="KW-1185">Reference proteome</keyword>
<proteinExistence type="predicted"/>
<accession>A0AAW1QQU2</accession>
<gene>
    <name evidence="3" type="ORF">WJX72_005694</name>
</gene>
<evidence type="ECO:0000256" key="2">
    <source>
        <dbReference type="SAM" id="Phobius"/>
    </source>
</evidence>
<keyword evidence="2" id="KW-0812">Transmembrane</keyword>